<dbReference type="GO" id="GO:0042626">
    <property type="term" value="F:ATPase-coupled transmembrane transporter activity"/>
    <property type="evidence" value="ECO:0007669"/>
    <property type="project" value="TreeGrafter"/>
</dbReference>
<dbReference type="Proteomes" id="UP000823399">
    <property type="component" value="Unassembled WGS sequence"/>
</dbReference>
<keyword evidence="3" id="KW-0732">Signal</keyword>
<dbReference type="GO" id="GO:0005524">
    <property type="term" value="F:ATP binding"/>
    <property type="evidence" value="ECO:0007669"/>
    <property type="project" value="UniProtKB-KW"/>
</dbReference>
<dbReference type="InterPro" id="IPR003439">
    <property type="entry name" value="ABC_transporter-like_ATP-bd"/>
</dbReference>
<dbReference type="EMBL" id="JABBWM010000063">
    <property type="protein sequence ID" value="KAG2097982.1"/>
    <property type="molecule type" value="Genomic_DNA"/>
</dbReference>
<dbReference type="PANTHER" id="PTHR24223:SF415">
    <property type="entry name" value="FI20190P1"/>
    <property type="match status" value="1"/>
</dbReference>
<feature type="chain" id="PRO_5040409050" evidence="3">
    <location>
        <begin position="23"/>
        <end position="190"/>
    </location>
</feature>
<keyword evidence="5" id="KW-0378">Hydrolase</keyword>
<feature type="domain" description="ABC transporter" evidence="4">
    <location>
        <begin position="16"/>
        <end position="128"/>
    </location>
</feature>
<dbReference type="PANTHER" id="PTHR24223">
    <property type="entry name" value="ATP-BINDING CASSETTE SUB-FAMILY C"/>
    <property type="match status" value="1"/>
</dbReference>
<protein>
    <submittedName>
        <fullName evidence="5">P-loop containing nucleoside triphosphate hydrolase protein</fullName>
    </submittedName>
</protein>
<gene>
    <name evidence="5" type="ORF">F5147DRAFT_747414</name>
</gene>
<dbReference type="InterPro" id="IPR027417">
    <property type="entry name" value="P-loop_NTPase"/>
</dbReference>
<dbReference type="AlphaFoldDB" id="A0A9P7EYK9"/>
<keyword evidence="1" id="KW-0547">Nucleotide-binding</keyword>
<dbReference type="GeneID" id="64702205"/>
<evidence type="ECO:0000256" key="1">
    <source>
        <dbReference type="ARBA" id="ARBA00022741"/>
    </source>
</evidence>
<reference evidence="5" key="1">
    <citation type="journal article" date="2020" name="New Phytol.">
        <title>Comparative genomics reveals dynamic genome evolution in host specialist ectomycorrhizal fungi.</title>
        <authorList>
            <person name="Lofgren L.A."/>
            <person name="Nguyen N.H."/>
            <person name="Vilgalys R."/>
            <person name="Ruytinx J."/>
            <person name="Liao H.L."/>
            <person name="Branco S."/>
            <person name="Kuo A."/>
            <person name="LaButti K."/>
            <person name="Lipzen A."/>
            <person name="Andreopoulos W."/>
            <person name="Pangilinan J."/>
            <person name="Riley R."/>
            <person name="Hundley H."/>
            <person name="Na H."/>
            <person name="Barry K."/>
            <person name="Grigoriev I.V."/>
            <person name="Stajich J.E."/>
            <person name="Kennedy P.G."/>
        </authorList>
    </citation>
    <scope>NUCLEOTIDE SEQUENCE</scope>
    <source>
        <strain evidence="5">FC423</strain>
    </source>
</reference>
<feature type="signal peptide" evidence="3">
    <location>
        <begin position="1"/>
        <end position="22"/>
    </location>
</feature>
<evidence type="ECO:0000256" key="3">
    <source>
        <dbReference type="SAM" id="SignalP"/>
    </source>
</evidence>
<comment type="caution">
    <text evidence="5">The sequence shown here is derived from an EMBL/GenBank/DDBJ whole genome shotgun (WGS) entry which is preliminary data.</text>
</comment>
<accession>A0A9P7EYK9</accession>
<name>A0A9P7EYK9_9AGAM</name>
<dbReference type="GO" id="GO:0016020">
    <property type="term" value="C:membrane"/>
    <property type="evidence" value="ECO:0007669"/>
    <property type="project" value="TreeGrafter"/>
</dbReference>
<organism evidence="5 6">
    <name type="scientific">Suillus discolor</name>
    <dbReference type="NCBI Taxonomy" id="1912936"/>
    <lineage>
        <taxon>Eukaryota</taxon>
        <taxon>Fungi</taxon>
        <taxon>Dikarya</taxon>
        <taxon>Basidiomycota</taxon>
        <taxon>Agaricomycotina</taxon>
        <taxon>Agaricomycetes</taxon>
        <taxon>Agaricomycetidae</taxon>
        <taxon>Boletales</taxon>
        <taxon>Suillineae</taxon>
        <taxon>Suillaceae</taxon>
        <taxon>Suillus</taxon>
    </lineage>
</organism>
<evidence type="ECO:0000259" key="4">
    <source>
        <dbReference type="Pfam" id="PF00005"/>
    </source>
</evidence>
<sequence length="190" mass="21344">MYVIVGVLLLVLASKHFGSIDGTDISPFGLEELRLQITIVSQDVSLFSGALRSNLDPFEEHTDQECWDVLERSHLTRLLSRAIEKGGFTLEMPISQGSLLSAGQRQLLALARAVLQKTNIIIMDEATSQIDLRLDDQIQLSDYDRILALDAGEIIEFDEPKVLLAKVEGAFREMRRKSADWPQLFASMKR</sequence>
<keyword evidence="6" id="KW-1185">Reference proteome</keyword>
<dbReference type="Gene3D" id="3.40.50.300">
    <property type="entry name" value="P-loop containing nucleotide triphosphate hydrolases"/>
    <property type="match status" value="1"/>
</dbReference>
<dbReference type="RefSeq" id="XP_041288740.1">
    <property type="nucleotide sequence ID" value="XM_041439946.1"/>
</dbReference>
<dbReference type="Pfam" id="PF00005">
    <property type="entry name" value="ABC_tran"/>
    <property type="match status" value="1"/>
</dbReference>
<evidence type="ECO:0000313" key="5">
    <source>
        <dbReference type="EMBL" id="KAG2097982.1"/>
    </source>
</evidence>
<evidence type="ECO:0000313" key="6">
    <source>
        <dbReference type="Proteomes" id="UP000823399"/>
    </source>
</evidence>
<dbReference type="SUPFAM" id="SSF52540">
    <property type="entry name" value="P-loop containing nucleoside triphosphate hydrolases"/>
    <property type="match status" value="1"/>
</dbReference>
<dbReference type="OrthoDB" id="2673058at2759"/>
<keyword evidence="2" id="KW-0067">ATP-binding</keyword>
<dbReference type="GO" id="GO:0016887">
    <property type="term" value="F:ATP hydrolysis activity"/>
    <property type="evidence" value="ECO:0007669"/>
    <property type="project" value="InterPro"/>
</dbReference>
<evidence type="ECO:0000256" key="2">
    <source>
        <dbReference type="ARBA" id="ARBA00022840"/>
    </source>
</evidence>
<dbReference type="InterPro" id="IPR050173">
    <property type="entry name" value="ABC_transporter_C-like"/>
</dbReference>
<proteinExistence type="predicted"/>